<accession>A0ABU6JGR0</accession>
<organism evidence="1 2">
    <name type="scientific">Noviherbaspirillum album</name>
    <dbReference type="NCBI Taxonomy" id="3080276"/>
    <lineage>
        <taxon>Bacteria</taxon>
        <taxon>Pseudomonadati</taxon>
        <taxon>Pseudomonadota</taxon>
        <taxon>Betaproteobacteria</taxon>
        <taxon>Burkholderiales</taxon>
        <taxon>Oxalobacteraceae</taxon>
        <taxon>Noviherbaspirillum</taxon>
    </lineage>
</organism>
<evidence type="ECO:0000313" key="1">
    <source>
        <dbReference type="EMBL" id="MEC4722855.1"/>
    </source>
</evidence>
<keyword evidence="2" id="KW-1185">Reference proteome</keyword>
<proteinExistence type="predicted"/>
<dbReference type="RefSeq" id="WP_192805321.1">
    <property type="nucleotide sequence ID" value="NZ_JAWIIV010000038.1"/>
</dbReference>
<gene>
    <name evidence="1" type="ORF">RY831_27220</name>
</gene>
<sequence length="45" mass="4896">MVKSAVVSNPALESLRKFVAENPSIATIGKDQFAVQKMLGRDGYK</sequence>
<name>A0ABU6JGR0_9BURK</name>
<dbReference type="EMBL" id="JAWIIV010000038">
    <property type="protein sequence ID" value="MEC4722855.1"/>
    <property type="molecule type" value="Genomic_DNA"/>
</dbReference>
<evidence type="ECO:0000313" key="2">
    <source>
        <dbReference type="Proteomes" id="UP001352263"/>
    </source>
</evidence>
<dbReference type="Proteomes" id="UP001352263">
    <property type="component" value="Unassembled WGS sequence"/>
</dbReference>
<protein>
    <submittedName>
        <fullName evidence="1">Uncharacterized protein</fullName>
    </submittedName>
</protein>
<reference evidence="1 2" key="1">
    <citation type="submission" date="2023-10" db="EMBL/GenBank/DDBJ databases">
        <title>Noviherbaspirillum sp. CPCC 100848 genome assembly.</title>
        <authorList>
            <person name="Li X.Y."/>
            <person name="Fang X.M."/>
        </authorList>
    </citation>
    <scope>NUCLEOTIDE SEQUENCE [LARGE SCALE GENOMIC DNA]</scope>
    <source>
        <strain evidence="1 2">CPCC 100848</strain>
    </source>
</reference>
<comment type="caution">
    <text evidence="1">The sequence shown here is derived from an EMBL/GenBank/DDBJ whole genome shotgun (WGS) entry which is preliminary data.</text>
</comment>